<dbReference type="EMBL" id="FOVD01000004">
    <property type="protein sequence ID" value="SFN53296.1"/>
    <property type="molecule type" value="Genomic_DNA"/>
</dbReference>
<name>A0A1I4ZSN5_CHROL</name>
<protein>
    <recommendedName>
        <fullName evidence="3">Bacteriocin-type signal sequence-containing protein</fullName>
    </recommendedName>
</protein>
<evidence type="ECO:0008006" key="3">
    <source>
        <dbReference type="Google" id="ProtNLM"/>
    </source>
</evidence>
<keyword evidence="2" id="KW-1185">Reference proteome</keyword>
<evidence type="ECO:0000313" key="2">
    <source>
        <dbReference type="Proteomes" id="UP000198769"/>
    </source>
</evidence>
<sequence>MKNLKKLSRKELISIDGGAILPGTNCCGSWCNGSWVPCRIKHFECPPDSDTNPPSDYDGNCPFA</sequence>
<dbReference type="OrthoDB" id="1263252at2"/>
<gene>
    <name evidence="1" type="ORF">SAMN05421594_3204</name>
</gene>
<dbReference type="NCBIfam" id="NF047798">
    <property type="entry name" value="leader_Chryseo"/>
    <property type="match status" value="1"/>
</dbReference>
<dbReference type="RefSeq" id="WP_081987471.1">
    <property type="nucleotide sequence ID" value="NZ_FOVD01000004.1"/>
</dbReference>
<evidence type="ECO:0000313" key="1">
    <source>
        <dbReference type="EMBL" id="SFN53296.1"/>
    </source>
</evidence>
<dbReference type="InterPro" id="IPR058074">
    <property type="entry name" value="Bacteriocin-like"/>
</dbReference>
<dbReference type="AlphaFoldDB" id="A0A1I4ZSN5"/>
<dbReference type="Proteomes" id="UP000198769">
    <property type="component" value="Unassembled WGS sequence"/>
</dbReference>
<proteinExistence type="predicted"/>
<organism evidence="1 2">
    <name type="scientific">Chryseobacterium oleae</name>
    <dbReference type="NCBI Taxonomy" id="491207"/>
    <lineage>
        <taxon>Bacteria</taxon>
        <taxon>Pseudomonadati</taxon>
        <taxon>Bacteroidota</taxon>
        <taxon>Flavobacteriia</taxon>
        <taxon>Flavobacteriales</taxon>
        <taxon>Weeksellaceae</taxon>
        <taxon>Chryseobacterium group</taxon>
        <taxon>Chryseobacterium</taxon>
    </lineage>
</organism>
<reference evidence="2" key="1">
    <citation type="submission" date="2016-10" db="EMBL/GenBank/DDBJ databases">
        <authorList>
            <person name="Varghese N."/>
            <person name="Submissions S."/>
        </authorList>
    </citation>
    <scope>NUCLEOTIDE SEQUENCE [LARGE SCALE GENOMIC DNA]</scope>
    <source>
        <strain evidence="2">DSM 25575</strain>
    </source>
</reference>
<accession>A0A1I4ZSN5</accession>